<feature type="region of interest" description="Disordered" evidence="1">
    <location>
        <begin position="363"/>
        <end position="479"/>
    </location>
</feature>
<organism evidence="2 3">
    <name type="scientific">Cladophialophora bantiana (strain ATCC 10958 / CBS 173.52 / CDC B-1940 / NIH 8579)</name>
    <name type="common">Xylohypha bantiana</name>
    <dbReference type="NCBI Taxonomy" id="1442370"/>
    <lineage>
        <taxon>Eukaryota</taxon>
        <taxon>Fungi</taxon>
        <taxon>Dikarya</taxon>
        <taxon>Ascomycota</taxon>
        <taxon>Pezizomycotina</taxon>
        <taxon>Eurotiomycetes</taxon>
        <taxon>Chaetothyriomycetidae</taxon>
        <taxon>Chaetothyriales</taxon>
        <taxon>Herpotrichiellaceae</taxon>
        <taxon>Cladophialophora</taxon>
    </lineage>
</organism>
<evidence type="ECO:0008006" key="4">
    <source>
        <dbReference type="Google" id="ProtNLM"/>
    </source>
</evidence>
<evidence type="ECO:0000256" key="1">
    <source>
        <dbReference type="SAM" id="MobiDB-lite"/>
    </source>
</evidence>
<feature type="region of interest" description="Disordered" evidence="1">
    <location>
        <begin position="518"/>
        <end position="595"/>
    </location>
</feature>
<feature type="compositionally biased region" description="Basic and acidic residues" evidence="1">
    <location>
        <begin position="314"/>
        <end position="324"/>
    </location>
</feature>
<feature type="compositionally biased region" description="Basic and acidic residues" evidence="1">
    <location>
        <begin position="577"/>
        <end position="595"/>
    </location>
</feature>
<feature type="compositionally biased region" description="Polar residues" evidence="1">
    <location>
        <begin position="175"/>
        <end position="192"/>
    </location>
</feature>
<dbReference type="PANTHER" id="PTHR24216">
    <property type="entry name" value="PAXILLIN-RELATED"/>
    <property type="match status" value="1"/>
</dbReference>
<reference evidence="2" key="1">
    <citation type="submission" date="2015-01" db="EMBL/GenBank/DDBJ databases">
        <title>The Genome Sequence of Cladophialophora bantiana CBS 173.52.</title>
        <authorList>
            <consortium name="The Broad Institute Genomics Platform"/>
            <person name="Cuomo C."/>
            <person name="de Hoog S."/>
            <person name="Gorbushina A."/>
            <person name="Stielow B."/>
            <person name="Teixiera M."/>
            <person name="Abouelleil A."/>
            <person name="Chapman S.B."/>
            <person name="Priest M."/>
            <person name="Young S.K."/>
            <person name="Wortman J."/>
            <person name="Nusbaum C."/>
            <person name="Birren B."/>
        </authorList>
    </citation>
    <scope>NUCLEOTIDE SEQUENCE [LARGE SCALE GENOMIC DNA]</scope>
    <source>
        <strain evidence="2">CBS 173.52</strain>
    </source>
</reference>
<gene>
    <name evidence="2" type="ORF">Z519_04899</name>
</gene>
<evidence type="ECO:0000313" key="2">
    <source>
        <dbReference type="EMBL" id="KIW94920.1"/>
    </source>
</evidence>
<sequence length="1102" mass="119548">MNTNNKPSYAPLQRRRRRSDQISPSSPSYPRRLLDRPNRHSDALSPADTPSATDESDSPSLSLNLTLTSPLHDHFAPLPPVPPFSKSPVVDSKQHHQYQRSFDEAGRYRYGSPDEADRPATSDAIDRNNAAPVSHAKSPLIGPDHTLRPSPVPPSIRLDNQERKTLDPPIKLGDNASSPSLRNYSFSTQTSDKSAHDEPVPTKGHTGKKSRLNLLNPMSLLARRRSSQNQKLEDVNLTLSVPALPDNFDPSIRGKVVHDFSAPRSRRLYSHNDIGNLDSPALRSAYGPDPSRNNDSPVSRLAPSGTPNIPHSPMFKEHFQDDRPSLQPDRTGYLHNIHAFNLANDRQDESSVPAFARRLPSAVPQAGLHANSELPKEENKPPPPPMAKETAPLPPIGEPSPPPPTPPPKSTPSPKFDIPPPASLPRHMTSTSSRFSFQIGGAGSSAQERLLEEKHKQQEAIKKTIAHSADEEDDYADYDFDADDGLEEMIPGVNADFEEDDGFGNDIPIGNALVARYGPPETEESAASDIKTTTLQRQSLQGFHFTPQSMTFSPTSTNNGSQPTPRDHEGFAIGIADSREPSQDDSPEFPRKDSIIDVEKVTMLGGLGITTAEIHGRRTQQTSRPHGGVFDDEDLYFDDGEFDHVELDPSGTRFDEQLFDDDTGKLRDIPAENARKFAAAKQAAGFDGGVKVLNPWEDAIGQVSLKSNDPQNGLKQPAAEFMSGHAMSQGNFVQSSSIAGLTETNLAAYHDALAYAANQAAANGRFDRKVSFSQNSDDTSQSPFESSQHGVVSEDSRISYNFSSAIAEDDGFPFDDDMDDDPMIAEANAEVLENDDEGFYGQEFGFYARSYGKGNAELVNGGYFADRGSNGVKRSHSGKANFQEPSLTPITERSEWSTRNSVVSLAIPGGVPASAHSMPSPGIAELLQQLDSPGYDDDMSFSGLMKLRGRTFGGSSSSIGSSAAGNPASSPLAHVSNHPFPHSDLNVSRMSSSIHGRSSPAGIPESEEEDEDSERPTLTQNTPRKKMSEPVVVTSQEELPASPGSAGGCEQRNGHHSRTSSGAESVSYARDTDGGWVLERRRTDEGSGTEVIDREYLAGARI</sequence>
<feature type="compositionally biased region" description="Basic and acidic residues" evidence="1">
    <location>
        <begin position="115"/>
        <end position="126"/>
    </location>
</feature>
<feature type="compositionally biased region" description="Low complexity" evidence="1">
    <location>
        <begin position="988"/>
        <end position="999"/>
    </location>
</feature>
<dbReference type="GeneID" id="27697827"/>
<feature type="compositionally biased region" description="Pro residues" evidence="1">
    <location>
        <begin position="381"/>
        <end position="423"/>
    </location>
</feature>
<feature type="region of interest" description="Disordered" evidence="1">
    <location>
        <begin position="771"/>
        <end position="790"/>
    </location>
</feature>
<dbReference type="VEuPathDB" id="FungiDB:Z519_04899"/>
<feature type="region of interest" description="Disordered" evidence="1">
    <location>
        <begin position="270"/>
        <end position="331"/>
    </location>
</feature>
<dbReference type="EMBL" id="KN846985">
    <property type="protein sequence ID" value="KIW94920.1"/>
    <property type="molecule type" value="Genomic_DNA"/>
</dbReference>
<dbReference type="Proteomes" id="UP000053789">
    <property type="component" value="Unassembled WGS sequence"/>
</dbReference>
<accession>A0A0D2HVK8</accession>
<evidence type="ECO:0000313" key="3">
    <source>
        <dbReference type="Proteomes" id="UP000053789"/>
    </source>
</evidence>
<feature type="compositionally biased region" description="Low complexity" evidence="1">
    <location>
        <begin position="953"/>
        <end position="973"/>
    </location>
</feature>
<keyword evidence="3" id="KW-1185">Reference proteome</keyword>
<feature type="region of interest" description="Disordered" evidence="1">
    <location>
        <begin position="612"/>
        <end position="631"/>
    </location>
</feature>
<feature type="compositionally biased region" description="Low complexity" evidence="1">
    <location>
        <begin position="58"/>
        <end position="70"/>
    </location>
</feature>
<dbReference type="HOGENOM" id="CLU_003071_1_0_1"/>
<feature type="compositionally biased region" description="Basic and acidic residues" evidence="1">
    <location>
        <begin position="449"/>
        <end position="462"/>
    </location>
</feature>
<dbReference type="OrthoDB" id="5408302at2759"/>
<dbReference type="AlphaFoldDB" id="A0A0D2HVK8"/>
<feature type="region of interest" description="Disordered" evidence="1">
    <location>
        <begin position="952"/>
        <end position="1073"/>
    </location>
</feature>
<feature type="compositionally biased region" description="Polar residues" evidence="1">
    <location>
        <begin position="530"/>
        <end position="564"/>
    </location>
</feature>
<feature type="compositionally biased region" description="Acidic residues" evidence="1">
    <location>
        <begin position="470"/>
        <end position="479"/>
    </location>
</feature>
<feature type="region of interest" description="Disordered" evidence="1">
    <location>
        <begin position="1"/>
        <end position="211"/>
    </location>
</feature>
<feature type="compositionally biased region" description="Basic and acidic residues" evidence="1">
    <location>
        <begin position="32"/>
        <end position="42"/>
    </location>
</feature>
<proteinExistence type="predicted"/>
<name>A0A0D2HVK8_CLAB1</name>
<protein>
    <recommendedName>
        <fullName evidence="4">AGC-kinase C-terminal domain-containing protein</fullName>
    </recommendedName>
</protein>
<dbReference type="RefSeq" id="XP_016621589.1">
    <property type="nucleotide sequence ID" value="XM_016762642.1"/>
</dbReference>